<dbReference type="Proteomes" id="UP001206206">
    <property type="component" value="Unassembled WGS sequence"/>
</dbReference>
<proteinExistence type="predicted"/>
<dbReference type="InterPro" id="IPR013830">
    <property type="entry name" value="SGNH_hydro"/>
</dbReference>
<organism evidence="3 4">
    <name type="scientific">Streptantibioticus rubrisoli</name>
    <dbReference type="NCBI Taxonomy" id="1387313"/>
    <lineage>
        <taxon>Bacteria</taxon>
        <taxon>Bacillati</taxon>
        <taxon>Actinomycetota</taxon>
        <taxon>Actinomycetes</taxon>
        <taxon>Kitasatosporales</taxon>
        <taxon>Streptomycetaceae</taxon>
        <taxon>Streptantibioticus</taxon>
    </lineage>
</organism>
<evidence type="ECO:0000259" key="2">
    <source>
        <dbReference type="Pfam" id="PF13472"/>
    </source>
</evidence>
<dbReference type="InterPro" id="IPR036514">
    <property type="entry name" value="SGNH_hydro_sf"/>
</dbReference>
<reference evidence="3 4" key="1">
    <citation type="submission" date="2022-06" db="EMBL/GenBank/DDBJ databases">
        <title>Draft genome sequence of type strain Streptomyces rubrisoli DSM 42083.</title>
        <authorList>
            <person name="Duangmal K."/>
            <person name="Klaysubun C."/>
        </authorList>
    </citation>
    <scope>NUCLEOTIDE SEQUENCE [LARGE SCALE GENOMIC DNA]</scope>
    <source>
        <strain evidence="3 4">DSM 42083</strain>
    </source>
</reference>
<dbReference type="EMBL" id="JANFNH010000011">
    <property type="protein sequence ID" value="MCQ4042950.1"/>
    <property type="molecule type" value="Genomic_DNA"/>
</dbReference>
<protein>
    <submittedName>
        <fullName evidence="3">SGNH/GDSL hydrolase family protein</fullName>
    </submittedName>
</protein>
<feature type="chain" id="PRO_5046310326" evidence="1">
    <location>
        <begin position="23"/>
        <end position="272"/>
    </location>
</feature>
<dbReference type="GO" id="GO:0016787">
    <property type="term" value="F:hydrolase activity"/>
    <property type="evidence" value="ECO:0007669"/>
    <property type="project" value="UniProtKB-KW"/>
</dbReference>
<dbReference type="SUPFAM" id="SSF52266">
    <property type="entry name" value="SGNH hydrolase"/>
    <property type="match status" value="1"/>
</dbReference>
<dbReference type="CDD" id="cd01823">
    <property type="entry name" value="SEST_like"/>
    <property type="match status" value="1"/>
</dbReference>
<dbReference type="Pfam" id="PF13472">
    <property type="entry name" value="Lipase_GDSL_2"/>
    <property type="match status" value="1"/>
</dbReference>
<dbReference type="PANTHER" id="PTHR37981:SF1">
    <property type="entry name" value="SGNH HYDROLASE-TYPE ESTERASE DOMAIN-CONTAINING PROTEIN"/>
    <property type="match status" value="1"/>
</dbReference>
<dbReference type="PANTHER" id="PTHR37981">
    <property type="entry name" value="LIPASE 2"/>
    <property type="match status" value="1"/>
</dbReference>
<evidence type="ECO:0000313" key="4">
    <source>
        <dbReference type="Proteomes" id="UP001206206"/>
    </source>
</evidence>
<evidence type="ECO:0000256" key="1">
    <source>
        <dbReference type="SAM" id="SignalP"/>
    </source>
</evidence>
<keyword evidence="3" id="KW-0378">Hydrolase</keyword>
<keyword evidence="4" id="KW-1185">Reference proteome</keyword>
<sequence length="272" mass="29110">MYRARVLIATVATVLALCGARTAPHPVRYVALGDSAAAAPGVPDLVDARCVRSNHNYPSLVAARLHAASFTDVTCSGATTSDLGGQFRALSKRTTLVTVSIGANDVGVTGIVTKCTVLGLFHPDGAYCRAAYTRTGTDELDERLHTTQPKVADALRTIHRLAPHARVLLVGYLRLTPLDHHGCRPRELFSDGDLAYLDDFEKKMNTMLSRTAQANGAVFVDNHPASAQHDICRPTGTRWTEALIPSSPTVPFHPNALGEHAMAEQALAAANR</sequence>
<feature type="signal peptide" evidence="1">
    <location>
        <begin position="1"/>
        <end position="22"/>
    </location>
</feature>
<gene>
    <name evidence="3" type="ORF">NON19_13130</name>
</gene>
<dbReference type="RefSeq" id="WP_255927611.1">
    <property type="nucleotide sequence ID" value="NZ_JANFNH010000011.1"/>
</dbReference>
<comment type="caution">
    <text evidence="3">The sequence shown here is derived from an EMBL/GenBank/DDBJ whole genome shotgun (WGS) entry which is preliminary data.</text>
</comment>
<feature type="domain" description="SGNH hydrolase-type esterase" evidence="2">
    <location>
        <begin position="31"/>
        <end position="259"/>
    </location>
</feature>
<keyword evidence="1" id="KW-0732">Signal</keyword>
<accession>A0ABT1PC46</accession>
<evidence type="ECO:0000313" key="3">
    <source>
        <dbReference type="EMBL" id="MCQ4042950.1"/>
    </source>
</evidence>
<dbReference type="Gene3D" id="3.40.50.1110">
    <property type="entry name" value="SGNH hydrolase"/>
    <property type="match status" value="1"/>
</dbReference>
<name>A0ABT1PC46_9ACTN</name>
<dbReference type="InterPro" id="IPR037460">
    <property type="entry name" value="SEST-like"/>
</dbReference>